<dbReference type="GO" id="GO:0000976">
    <property type="term" value="F:transcription cis-regulatory region binding"/>
    <property type="evidence" value="ECO:0007669"/>
    <property type="project" value="TreeGrafter"/>
</dbReference>
<keyword evidence="4" id="KW-0804">Transcription</keyword>
<comment type="similarity">
    <text evidence="1">Belongs to the LysR transcriptional regulatory family.</text>
</comment>
<dbReference type="Pfam" id="PF00126">
    <property type="entry name" value="HTH_1"/>
    <property type="match status" value="1"/>
</dbReference>
<evidence type="ECO:0000313" key="8">
    <source>
        <dbReference type="Proteomes" id="UP000245055"/>
    </source>
</evidence>
<evidence type="ECO:0000313" key="6">
    <source>
        <dbReference type="EMBL" id="PWD73948.1"/>
    </source>
</evidence>
<sequence length="291" mass="31210">MDLTQLRMFCLVAETGSLVRAAAQLGRVPSNLTTRLRQLEQELGTDLFIRERQRVRLSPAGHNFLCYAQRILALSDEALAMAHTSEPAGLFTLGAVESLLIASLPDLLALYHRRYPSVQVALRSDTCGALLDAVNAGELAAAMVTGPINHDAINSCRVFSQQLALITAAGIPPVSQAAQVRHLPLLAFASGCGYRQRLEGWFRGQGISPAAVVEMPSYSALLAGVAGGSGVAMVPLSVLEALPAGQQVQVHHLPTDIASVSTWLIWRRDAFGPNVEALKKLMIELTDDRAN</sequence>
<dbReference type="SUPFAM" id="SSF46785">
    <property type="entry name" value="Winged helix' DNA-binding domain"/>
    <property type="match status" value="1"/>
</dbReference>
<reference evidence="7 9" key="2">
    <citation type="submission" date="2018-09" db="EMBL/GenBank/DDBJ databases">
        <title>Phylogenetic diversity of Pectobacterium and Dickeya strains causing blackleg disease of potato in Morocco.</title>
        <authorList>
            <person name="Oulghazi S."/>
            <person name="Moumni M."/>
            <person name="Faure D."/>
        </authorList>
    </citation>
    <scope>NUCLEOTIDE SEQUENCE [LARGE SCALE GENOMIC DNA]</scope>
    <source>
        <strain evidence="7 9">S4.16.03.LID</strain>
    </source>
</reference>
<dbReference type="InterPro" id="IPR036390">
    <property type="entry name" value="WH_DNA-bd_sf"/>
</dbReference>
<dbReference type="SUPFAM" id="SSF53850">
    <property type="entry name" value="Periplasmic binding protein-like II"/>
    <property type="match status" value="1"/>
</dbReference>
<evidence type="ECO:0000259" key="5">
    <source>
        <dbReference type="PROSITE" id="PS50931"/>
    </source>
</evidence>
<evidence type="ECO:0000313" key="9">
    <source>
        <dbReference type="Proteomes" id="UP000266633"/>
    </source>
</evidence>
<accession>A0AAP6RV58</accession>
<evidence type="ECO:0000313" key="7">
    <source>
        <dbReference type="EMBL" id="RJL70911.1"/>
    </source>
</evidence>
<dbReference type="PANTHER" id="PTHR30126:SF40">
    <property type="entry name" value="HTH-TYPE TRANSCRIPTIONAL REGULATOR GLTR"/>
    <property type="match status" value="1"/>
</dbReference>
<proteinExistence type="inferred from homology"/>
<dbReference type="InterPro" id="IPR036388">
    <property type="entry name" value="WH-like_DNA-bd_sf"/>
</dbReference>
<evidence type="ECO:0000256" key="4">
    <source>
        <dbReference type="ARBA" id="ARBA00023163"/>
    </source>
</evidence>
<evidence type="ECO:0000256" key="2">
    <source>
        <dbReference type="ARBA" id="ARBA00023015"/>
    </source>
</evidence>
<evidence type="ECO:0000256" key="1">
    <source>
        <dbReference type="ARBA" id="ARBA00009437"/>
    </source>
</evidence>
<reference evidence="6 8" key="1">
    <citation type="submission" date="2018-05" db="EMBL/GenBank/DDBJ databases">
        <title>Genomic diversity of pathogens causing Blackleg of Potato in Pakistan.</title>
        <authorList>
            <person name="Sarfraz S."/>
            <person name="Riaz K."/>
            <person name="Oulghazi S."/>
            <person name="Cigna J."/>
            <person name="Sahi S.T."/>
            <person name="Khan S.H."/>
            <person name="Hameed A."/>
            <person name="Faure D."/>
        </authorList>
    </citation>
    <scope>NUCLEOTIDE SEQUENCE [LARGE SCALE GENOMIC DNA]</scope>
    <source>
        <strain evidence="6 8">SS70</strain>
    </source>
</reference>
<dbReference type="GeneID" id="49321796"/>
<dbReference type="AlphaFoldDB" id="A0AAP6RV58"/>
<organism evidence="6 8">
    <name type="scientific">Dickeya dianthicola</name>
    <dbReference type="NCBI Taxonomy" id="204039"/>
    <lineage>
        <taxon>Bacteria</taxon>
        <taxon>Pseudomonadati</taxon>
        <taxon>Pseudomonadota</taxon>
        <taxon>Gammaproteobacteria</taxon>
        <taxon>Enterobacterales</taxon>
        <taxon>Pectobacteriaceae</taxon>
        <taxon>Dickeya</taxon>
    </lineage>
</organism>
<dbReference type="PROSITE" id="PS50931">
    <property type="entry name" value="HTH_LYSR"/>
    <property type="match status" value="1"/>
</dbReference>
<dbReference type="Proteomes" id="UP000266633">
    <property type="component" value="Unassembled WGS sequence"/>
</dbReference>
<keyword evidence="2" id="KW-0805">Transcription regulation</keyword>
<dbReference type="Gene3D" id="3.40.190.290">
    <property type="match status" value="1"/>
</dbReference>
<protein>
    <submittedName>
        <fullName evidence="6">LysR family transcriptional regulator</fullName>
    </submittedName>
</protein>
<dbReference type="EMBL" id="QZDO01000044">
    <property type="protein sequence ID" value="RJL70911.1"/>
    <property type="molecule type" value="Genomic_DNA"/>
</dbReference>
<dbReference type="InterPro" id="IPR005119">
    <property type="entry name" value="LysR_subst-bd"/>
</dbReference>
<keyword evidence="9" id="KW-1185">Reference proteome</keyword>
<evidence type="ECO:0000256" key="3">
    <source>
        <dbReference type="ARBA" id="ARBA00023125"/>
    </source>
</evidence>
<dbReference type="CDD" id="cd08442">
    <property type="entry name" value="PBP2_YofA_SoxR_like"/>
    <property type="match status" value="1"/>
</dbReference>
<dbReference type="GO" id="GO:0003700">
    <property type="term" value="F:DNA-binding transcription factor activity"/>
    <property type="evidence" value="ECO:0007669"/>
    <property type="project" value="InterPro"/>
</dbReference>
<gene>
    <name evidence="7" type="ORF">D5077_13415</name>
    <name evidence="6" type="ORF">DF213_09875</name>
</gene>
<dbReference type="RefSeq" id="WP_024105645.1">
    <property type="nucleotide sequence ID" value="NZ_CP031560.1"/>
</dbReference>
<keyword evidence="3" id="KW-0238">DNA-binding</keyword>
<dbReference type="Gene3D" id="1.10.10.10">
    <property type="entry name" value="Winged helix-like DNA-binding domain superfamily/Winged helix DNA-binding domain"/>
    <property type="match status" value="1"/>
</dbReference>
<dbReference type="PANTHER" id="PTHR30126">
    <property type="entry name" value="HTH-TYPE TRANSCRIPTIONAL REGULATOR"/>
    <property type="match status" value="1"/>
</dbReference>
<name>A0AAP6RV58_9GAMM</name>
<dbReference type="FunFam" id="1.10.10.10:FF:000001">
    <property type="entry name" value="LysR family transcriptional regulator"/>
    <property type="match status" value="1"/>
</dbReference>
<dbReference type="EMBL" id="QESZ01000012">
    <property type="protein sequence ID" value="PWD73948.1"/>
    <property type="molecule type" value="Genomic_DNA"/>
</dbReference>
<dbReference type="InterPro" id="IPR000847">
    <property type="entry name" value="LysR_HTH_N"/>
</dbReference>
<dbReference type="Proteomes" id="UP000245055">
    <property type="component" value="Unassembled WGS sequence"/>
</dbReference>
<comment type="caution">
    <text evidence="6">The sequence shown here is derived from an EMBL/GenBank/DDBJ whole genome shotgun (WGS) entry which is preliminary data.</text>
</comment>
<feature type="domain" description="HTH lysR-type" evidence="5">
    <location>
        <begin position="1"/>
        <end position="58"/>
    </location>
</feature>
<dbReference type="Pfam" id="PF03466">
    <property type="entry name" value="LysR_substrate"/>
    <property type="match status" value="1"/>
</dbReference>